<organism evidence="3 4">
    <name type="scientific">Berkelbacteria bacterium GW2011_GWA2_38_9</name>
    <dbReference type="NCBI Taxonomy" id="1618334"/>
    <lineage>
        <taxon>Bacteria</taxon>
        <taxon>Candidatus Berkelbacteria</taxon>
    </lineage>
</organism>
<dbReference type="CDD" id="cd06259">
    <property type="entry name" value="YdcF-like"/>
    <property type="match status" value="1"/>
</dbReference>
<evidence type="ECO:0000256" key="1">
    <source>
        <dbReference type="SAM" id="Phobius"/>
    </source>
</evidence>
<proteinExistence type="predicted"/>
<evidence type="ECO:0000313" key="3">
    <source>
        <dbReference type="EMBL" id="KKQ87235.1"/>
    </source>
</evidence>
<dbReference type="EMBL" id="LBVO01000054">
    <property type="protein sequence ID" value="KKQ87235.1"/>
    <property type="molecule type" value="Genomic_DNA"/>
</dbReference>
<keyword evidence="1" id="KW-1133">Transmembrane helix</keyword>
<dbReference type="AlphaFoldDB" id="A0A0G0LH39"/>
<gene>
    <name evidence="3" type="ORF">UT11_C0054G0004</name>
</gene>
<protein>
    <recommendedName>
        <fullName evidence="2">DUF218 domain-containing protein</fullName>
    </recommendedName>
</protein>
<dbReference type="Gene3D" id="3.40.50.620">
    <property type="entry name" value="HUPs"/>
    <property type="match status" value="1"/>
</dbReference>
<dbReference type="InterPro" id="IPR003848">
    <property type="entry name" value="DUF218"/>
</dbReference>
<keyword evidence="1" id="KW-0472">Membrane</keyword>
<dbReference type="PANTHER" id="PTHR30336">
    <property type="entry name" value="INNER MEMBRANE PROTEIN, PROBABLE PERMEASE"/>
    <property type="match status" value="1"/>
</dbReference>
<dbReference type="PANTHER" id="PTHR30336:SF20">
    <property type="entry name" value="DUF218 DOMAIN-CONTAINING PROTEIN"/>
    <property type="match status" value="1"/>
</dbReference>
<evidence type="ECO:0000313" key="4">
    <source>
        <dbReference type="Proteomes" id="UP000033934"/>
    </source>
</evidence>
<dbReference type="PATRIC" id="fig|1618334.3.peg.701"/>
<dbReference type="Proteomes" id="UP000033934">
    <property type="component" value="Unassembled WGS sequence"/>
</dbReference>
<dbReference type="InterPro" id="IPR014729">
    <property type="entry name" value="Rossmann-like_a/b/a_fold"/>
</dbReference>
<dbReference type="Pfam" id="PF02698">
    <property type="entry name" value="DUF218"/>
    <property type="match status" value="1"/>
</dbReference>
<sequence length="209" mass="23737">MFSIWVCEFIILNIFMFKLIKWLVIGLISISLYFIIAIYWTGYSVPPTKPAEAAVVFGAAQYNGKPSPIFAARLDHAKELYQDKKVQKIVVTGGKGGKADITSEGRAGRNYLVDQSIDASDIIFEEASHSTLENIHELKKILKDKDIKSIVIVSDRFHVYRISKMMDKEGIKYQISPTETSPVQKNKSEELKFVLEELQNYFSFVLFGV</sequence>
<evidence type="ECO:0000259" key="2">
    <source>
        <dbReference type="Pfam" id="PF02698"/>
    </source>
</evidence>
<feature type="transmembrane region" description="Helical" evidence="1">
    <location>
        <begin position="19"/>
        <end position="40"/>
    </location>
</feature>
<dbReference type="GO" id="GO:0005886">
    <property type="term" value="C:plasma membrane"/>
    <property type="evidence" value="ECO:0007669"/>
    <property type="project" value="TreeGrafter"/>
</dbReference>
<keyword evidence="1" id="KW-0812">Transmembrane</keyword>
<name>A0A0G0LH39_9BACT</name>
<accession>A0A0G0LH39</accession>
<dbReference type="InterPro" id="IPR051599">
    <property type="entry name" value="Cell_Envelope_Assoc"/>
</dbReference>
<reference evidence="3 4" key="1">
    <citation type="journal article" date="2015" name="Nature">
        <title>rRNA introns, odd ribosomes, and small enigmatic genomes across a large radiation of phyla.</title>
        <authorList>
            <person name="Brown C.T."/>
            <person name="Hug L.A."/>
            <person name="Thomas B.C."/>
            <person name="Sharon I."/>
            <person name="Castelle C.J."/>
            <person name="Singh A."/>
            <person name="Wilkins M.J."/>
            <person name="Williams K.H."/>
            <person name="Banfield J.F."/>
        </authorList>
    </citation>
    <scope>NUCLEOTIDE SEQUENCE [LARGE SCALE GENOMIC DNA]</scope>
</reference>
<feature type="domain" description="DUF218" evidence="2">
    <location>
        <begin position="53"/>
        <end position="195"/>
    </location>
</feature>
<comment type="caution">
    <text evidence="3">The sequence shown here is derived from an EMBL/GenBank/DDBJ whole genome shotgun (WGS) entry which is preliminary data.</text>
</comment>